<accession>A0A9D1JN48</accession>
<sequence length="175" mass="20464">MKRILLILIIILLHLPANAEVLEGGVSFDVNSAREELLKYSDNKIDKTLAESFYRDYYYKENQAYKLSANTTLKNRVLAFFSDTTYGVMYNAIPLYVWYYSKDGNLIYMEKKDSTEYPYKAYKYTPSGLLMNMSLRVSKEETFVYTPAGKLIAHWIGPNAYDEDNNIIMTREYKE</sequence>
<organism evidence="2 3">
    <name type="scientific">Candidatus Scatousia excrementigallinarum</name>
    <dbReference type="NCBI Taxonomy" id="2840935"/>
    <lineage>
        <taxon>Bacteria</taxon>
        <taxon>Candidatus Scatousia</taxon>
    </lineage>
</organism>
<dbReference type="AlphaFoldDB" id="A0A9D1JN48"/>
<proteinExistence type="predicted"/>
<evidence type="ECO:0000313" key="2">
    <source>
        <dbReference type="EMBL" id="HIS36154.1"/>
    </source>
</evidence>
<reference evidence="2" key="2">
    <citation type="journal article" date="2021" name="PeerJ">
        <title>Extensive microbial diversity within the chicken gut microbiome revealed by metagenomics and culture.</title>
        <authorList>
            <person name="Gilroy R."/>
            <person name="Ravi A."/>
            <person name="Getino M."/>
            <person name="Pursley I."/>
            <person name="Horton D.L."/>
            <person name="Alikhan N.F."/>
            <person name="Baker D."/>
            <person name="Gharbi K."/>
            <person name="Hall N."/>
            <person name="Watson M."/>
            <person name="Adriaenssens E.M."/>
            <person name="Foster-Nyarko E."/>
            <person name="Jarju S."/>
            <person name="Secka A."/>
            <person name="Antonio M."/>
            <person name="Oren A."/>
            <person name="Chaudhuri R.R."/>
            <person name="La Ragione R."/>
            <person name="Hildebrand F."/>
            <person name="Pallen M.J."/>
        </authorList>
    </citation>
    <scope>NUCLEOTIDE SEQUENCE</scope>
    <source>
        <strain evidence="2">6276</strain>
    </source>
</reference>
<gene>
    <name evidence="2" type="ORF">IAC10_05940</name>
</gene>
<feature type="chain" id="PRO_5039631694" evidence="1">
    <location>
        <begin position="20"/>
        <end position="175"/>
    </location>
</feature>
<dbReference type="EMBL" id="DVIU01000120">
    <property type="protein sequence ID" value="HIS36154.1"/>
    <property type="molecule type" value="Genomic_DNA"/>
</dbReference>
<feature type="signal peptide" evidence="1">
    <location>
        <begin position="1"/>
        <end position="19"/>
    </location>
</feature>
<evidence type="ECO:0000256" key="1">
    <source>
        <dbReference type="SAM" id="SignalP"/>
    </source>
</evidence>
<name>A0A9D1JN48_9BACT</name>
<evidence type="ECO:0000313" key="3">
    <source>
        <dbReference type="Proteomes" id="UP000823928"/>
    </source>
</evidence>
<reference evidence="2" key="1">
    <citation type="submission" date="2020-10" db="EMBL/GenBank/DDBJ databases">
        <authorList>
            <person name="Gilroy R."/>
        </authorList>
    </citation>
    <scope>NUCLEOTIDE SEQUENCE</scope>
    <source>
        <strain evidence="2">6276</strain>
    </source>
</reference>
<dbReference type="Proteomes" id="UP000823928">
    <property type="component" value="Unassembled WGS sequence"/>
</dbReference>
<keyword evidence="1" id="KW-0732">Signal</keyword>
<protein>
    <submittedName>
        <fullName evidence="2">Uncharacterized protein</fullName>
    </submittedName>
</protein>
<comment type="caution">
    <text evidence="2">The sequence shown here is derived from an EMBL/GenBank/DDBJ whole genome shotgun (WGS) entry which is preliminary data.</text>
</comment>